<evidence type="ECO:0000313" key="2">
    <source>
        <dbReference type="Proteomes" id="UP001217417"/>
    </source>
</evidence>
<organism evidence="1 2">
    <name type="scientific">Lipomyces tetrasporus</name>
    <dbReference type="NCBI Taxonomy" id="54092"/>
    <lineage>
        <taxon>Eukaryota</taxon>
        <taxon>Fungi</taxon>
        <taxon>Dikarya</taxon>
        <taxon>Ascomycota</taxon>
        <taxon>Saccharomycotina</taxon>
        <taxon>Lipomycetes</taxon>
        <taxon>Lipomycetales</taxon>
        <taxon>Lipomycetaceae</taxon>
        <taxon>Lipomyces</taxon>
    </lineage>
</organism>
<dbReference type="AlphaFoldDB" id="A0AAD7QL18"/>
<gene>
    <name evidence="1" type="ORF">POJ06DRAFT_262817</name>
</gene>
<dbReference type="RefSeq" id="XP_056040684.1">
    <property type="nucleotide sequence ID" value="XM_056188803.1"/>
</dbReference>
<dbReference type="GeneID" id="80883969"/>
<comment type="caution">
    <text evidence="1">The sequence shown here is derived from an EMBL/GenBank/DDBJ whole genome shotgun (WGS) entry which is preliminary data.</text>
</comment>
<dbReference type="Proteomes" id="UP001217417">
    <property type="component" value="Unassembled WGS sequence"/>
</dbReference>
<reference evidence="1" key="1">
    <citation type="submission" date="2023-03" db="EMBL/GenBank/DDBJ databases">
        <title>Near-Complete genome sequence of Lipomyces tetrasporous NRRL Y-64009, an oleaginous yeast capable of growing on lignocellulosic hydrolysates.</title>
        <authorList>
            <consortium name="Lawrence Berkeley National Laboratory"/>
            <person name="Jagtap S.S."/>
            <person name="Liu J.-J."/>
            <person name="Walukiewicz H.E."/>
            <person name="Pangilinan J."/>
            <person name="Lipzen A."/>
            <person name="Ahrendt S."/>
            <person name="Koriabine M."/>
            <person name="Cobaugh K."/>
            <person name="Salamov A."/>
            <person name="Yoshinaga Y."/>
            <person name="Ng V."/>
            <person name="Daum C."/>
            <person name="Grigoriev I.V."/>
            <person name="Slininger P.J."/>
            <person name="Dien B.S."/>
            <person name="Jin Y.-S."/>
            <person name="Rao C.V."/>
        </authorList>
    </citation>
    <scope>NUCLEOTIDE SEQUENCE</scope>
    <source>
        <strain evidence="1">NRRL Y-64009</strain>
    </source>
</reference>
<proteinExistence type="predicted"/>
<protein>
    <submittedName>
        <fullName evidence="1">Uncharacterized protein</fullName>
    </submittedName>
</protein>
<evidence type="ECO:0000313" key="1">
    <source>
        <dbReference type="EMBL" id="KAJ8097234.1"/>
    </source>
</evidence>
<keyword evidence="2" id="KW-1185">Reference proteome</keyword>
<dbReference type="EMBL" id="JARPMG010000012">
    <property type="protein sequence ID" value="KAJ8097234.1"/>
    <property type="molecule type" value="Genomic_DNA"/>
</dbReference>
<name>A0AAD7QL18_9ASCO</name>
<sequence>MMYELLHLIRSAAKRIGKLREQLLFVVFLATTSVPTAISAFLCSRLTVVEMREEIAKGPCVTICPRGTTMPTMSA</sequence>
<accession>A0AAD7QL18</accession>